<dbReference type="InterPro" id="IPR011249">
    <property type="entry name" value="Metalloenz_LuxS/M16"/>
</dbReference>
<dbReference type="Proteomes" id="UP001218362">
    <property type="component" value="Chromosome"/>
</dbReference>
<feature type="domain" description="Peptidase M16 N-terminal" evidence="10">
    <location>
        <begin position="69"/>
        <end position="193"/>
    </location>
</feature>
<gene>
    <name evidence="12" type="ORF">P0Y56_16830</name>
</gene>
<dbReference type="KEGG" id="acob:P0Y56_16830"/>
<feature type="domain" description="Peptidase M16 C-terminal" evidence="11">
    <location>
        <begin position="723"/>
        <end position="884"/>
    </location>
</feature>
<dbReference type="Pfam" id="PF05193">
    <property type="entry name" value="Peptidase_M16_C"/>
    <property type="match status" value="2"/>
</dbReference>
<dbReference type="SUPFAM" id="SSF63411">
    <property type="entry name" value="LuxS/MPP-like metallohydrolase"/>
    <property type="match status" value="3"/>
</dbReference>
<feature type="signal peptide" evidence="9">
    <location>
        <begin position="1"/>
        <end position="23"/>
    </location>
</feature>
<dbReference type="InterPro" id="IPR001431">
    <property type="entry name" value="Pept_M16_Zn_BS"/>
</dbReference>
<dbReference type="InterPro" id="IPR007863">
    <property type="entry name" value="Peptidase_M16_C"/>
</dbReference>
<evidence type="ECO:0000256" key="3">
    <source>
        <dbReference type="ARBA" id="ARBA00022670"/>
    </source>
</evidence>
<evidence type="ECO:0000256" key="8">
    <source>
        <dbReference type="RuleBase" id="RU004447"/>
    </source>
</evidence>
<feature type="chain" id="PRO_5042576460" evidence="9">
    <location>
        <begin position="24"/>
        <end position="960"/>
    </location>
</feature>
<dbReference type="PROSITE" id="PS00143">
    <property type="entry name" value="INSULINASE"/>
    <property type="match status" value="1"/>
</dbReference>
<evidence type="ECO:0000256" key="4">
    <source>
        <dbReference type="ARBA" id="ARBA00022723"/>
    </source>
</evidence>
<proteinExistence type="inferred from homology"/>
<evidence type="ECO:0000256" key="1">
    <source>
        <dbReference type="ARBA" id="ARBA00001947"/>
    </source>
</evidence>
<dbReference type="AlphaFoldDB" id="A0AAJ5X6C6"/>
<dbReference type="PANTHER" id="PTHR43690:SF17">
    <property type="entry name" value="PROTEIN YHJJ"/>
    <property type="match status" value="1"/>
</dbReference>
<feature type="domain" description="Peptidase M16 C-terminal" evidence="11">
    <location>
        <begin position="231"/>
        <end position="406"/>
    </location>
</feature>
<accession>A0AAJ5X6C6</accession>
<keyword evidence="4" id="KW-0479">Metal-binding</keyword>
<evidence type="ECO:0000259" key="11">
    <source>
        <dbReference type="Pfam" id="PF05193"/>
    </source>
</evidence>
<comment type="similarity">
    <text evidence="2 8">Belongs to the peptidase M16 family.</text>
</comment>
<dbReference type="Gene3D" id="3.30.830.10">
    <property type="entry name" value="Metalloenzyme, LuxS/M16 peptidase-like"/>
    <property type="match status" value="4"/>
</dbReference>
<dbReference type="PANTHER" id="PTHR43690">
    <property type="entry name" value="NARDILYSIN"/>
    <property type="match status" value="1"/>
</dbReference>
<evidence type="ECO:0000259" key="10">
    <source>
        <dbReference type="Pfam" id="PF00675"/>
    </source>
</evidence>
<dbReference type="GO" id="GO:0046872">
    <property type="term" value="F:metal ion binding"/>
    <property type="evidence" value="ECO:0007669"/>
    <property type="project" value="UniProtKB-KW"/>
</dbReference>
<reference evidence="12" key="1">
    <citation type="submission" date="2023-03" db="EMBL/GenBank/DDBJ databases">
        <title>Andean soil-derived lignocellulolytic bacterial consortium as a source of novel taxa and putative plastic-active enzymes.</title>
        <authorList>
            <person name="Diaz-Garcia L."/>
            <person name="Chuvochina M."/>
            <person name="Feuerriegel G."/>
            <person name="Bunk B."/>
            <person name="Sproer C."/>
            <person name="Streit W.R."/>
            <person name="Rodriguez L.M."/>
            <person name="Overmann J."/>
            <person name="Jimenez D.J."/>
        </authorList>
    </citation>
    <scope>NUCLEOTIDE SEQUENCE</scope>
    <source>
        <strain evidence="12">MAG 26</strain>
    </source>
</reference>
<sequence>MKRIVAALAAFCLSTSLVAPAFAKDAPAASAAARAPRTKAEKATWAFEKSDLPLDPSYRFGRLPNGLRYVIRQNSTPAGMAEVRLVVHAGSIDETDAEQGYAHFIEHMAFNGSTHVPEDEMVKLLEREGLAFGADTNASTNFEVTTYQLDLPRNDPALLDTALMLMRETGSELLFDQGAIDREKGVVLSEKRVRDTYVMHNTMDSFRFLYPGAHFPDRWPIGTTEALQAATTAKLKALYARTYTPLNSVVIVVGDFDPALVEQKIRDHFSGWQAAPTPDDPDAGPVDPALKGKTDVWIDPALSEKITASRNRPWVYEPDTVANRFTNLLRQVGYGIVNRRLDRLANSETPPFRDAGFGTGDIFQAGQTTNLVVTTAEGEWAKGLPAAVTEYRRALAYGFTQAEIDEQLADIRTSLENTVATADTRYNATFTGAAIGLVNERVVPTTPQSSLDRFNAAVPKITPAAVLAAMTAEAAPLDDPMIRFEGRTPPQGGADALRAAWNAAYAAPIARGGDAASGKFAYSDFGAPGAIASDTRDPRLGIREIRFANGVRLNLKHTDLRKDRISFALNLDGGDMLATRDNPLATGLVNGLPWGGLGKHSFDDLQTIMAGKTVAFNIGSGDQTFQMQGGTTPRDLELQLDLLTAAITDPGYRKQGEEKYRRSVADFFASMNATPGAALGNALPGFVSDNDPRFTVQPEAAYLALDFAKLKADIGDRLAHGAIELALVGDFDETRAIALVAKTLGALPAREPDFQPYTANRTRSFTIDRSPRTVYHTGQPDQALLNMSWPTRDDSDPVENLQLQLLDRVIQNELMDKLREKLGQTYSPSVSASQSRTYPGYGTFTISASLDPKDVPAARQAVIETLTELRAKPIDDDTLLRARRPMLEYYENMLKTNDGWMALVDRAQTESDYIDRYLAGKKRLESFTADDVEKLAQRYLDPAQRLEVVALPKPKDAAAP</sequence>
<evidence type="ECO:0000313" key="13">
    <source>
        <dbReference type="Proteomes" id="UP001218362"/>
    </source>
</evidence>
<dbReference type="InterPro" id="IPR011765">
    <property type="entry name" value="Pept_M16_N"/>
</dbReference>
<keyword evidence="5" id="KW-0378">Hydrolase</keyword>
<organism evidence="12 13">
    <name type="scientific">Candidatus Andeanibacterium colombiense</name>
    <dbReference type="NCBI Taxonomy" id="3121345"/>
    <lineage>
        <taxon>Bacteria</taxon>
        <taxon>Pseudomonadati</taxon>
        <taxon>Pseudomonadota</taxon>
        <taxon>Alphaproteobacteria</taxon>
        <taxon>Sphingomonadales</taxon>
        <taxon>Sphingomonadaceae</taxon>
        <taxon>Candidatus Andeanibacterium</taxon>
    </lineage>
</organism>
<dbReference type="InterPro" id="IPR050626">
    <property type="entry name" value="Peptidase_M16"/>
</dbReference>
<dbReference type="EMBL" id="CP119316">
    <property type="protein sequence ID" value="WEK46647.1"/>
    <property type="molecule type" value="Genomic_DNA"/>
</dbReference>
<keyword evidence="3" id="KW-0645">Protease</keyword>
<name>A0AAJ5X6C6_9SPHN</name>
<dbReference type="GO" id="GO:0006508">
    <property type="term" value="P:proteolysis"/>
    <property type="evidence" value="ECO:0007669"/>
    <property type="project" value="UniProtKB-KW"/>
</dbReference>
<dbReference type="GO" id="GO:0004222">
    <property type="term" value="F:metalloendopeptidase activity"/>
    <property type="evidence" value="ECO:0007669"/>
    <property type="project" value="InterPro"/>
</dbReference>
<keyword evidence="6" id="KW-0862">Zinc</keyword>
<keyword evidence="7" id="KW-0482">Metalloprotease</keyword>
<evidence type="ECO:0000256" key="7">
    <source>
        <dbReference type="ARBA" id="ARBA00023049"/>
    </source>
</evidence>
<evidence type="ECO:0000256" key="5">
    <source>
        <dbReference type="ARBA" id="ARBA00022801"/>
    </source>
</evidence>
<evidence type="ECO:0000256" key="9">
    <source>
        <dbReference type="SAM" id="SignalP"/>
    </source>
</evidence>
<protein>
    <submittedName>
        <fullName evidence="12">Insulinase family protein</fullName>
    </submittedName>
</protein>
<dbReference type="Pfam" id="PF00675">
    <property type="entry name" value="Peptidase_M16"/>
    <property type="match status" value="1"/>
</dbReference>
<keyword evidence="9" id="KW-0732">Signal</keyword>
<evidence type="ECO:0000256" key="6">
    <source>
        <dbReference type="ARBA" id="ARBA00022833"/>
    </source>
</evidence>
<comment type="cofactor">
    <cofactor evidence="1">
        <name>Zn(2+)</name>
        <dbReference type="ChEBI" id="CHEBI:29105"/>
    </cofactor>
</comment>
<evidence type="ECO:0000256" key="2">
    <source>
        <dbReference type="ARBA" id="ARBA00007261"/>
    </source>
</evidence>
<evidence type="ECO:0000313" key="12">
    <source>
        <dbReference type="EMBL" id="WEK46647.1"/>
    </source>
</evidence>